<dbReference type="EMBL" id="LXMA01000001">
    <property type="protein sequence ID" value="OAT74561.1"/>
    <property type="molecule type" value="Genomic_DNA"/>
</dbReference>
<organism evidence="1 2">
    <name type="scientific">Parageobacillus thermoglucosidasius</name>
    <name type="common">Geobacillus thermoglucosidasius</name>
    <dbReference type="NCBI Taxonomy" id="1426"/>
    <lineage>
        <taxon>Bacteria</taxon>
        <taxon>Bacillati</taxon>
        <taxon>Bacillota</taxon>
        <taxon>Bacilli</taxon>
        <taxon>Bacillales</taxon>
        <taxon>Anoxybacillaceae</taxon>
        <taxon>Parageobacillus</taxon>
    </lineage>
</organism>
<gene>
    <name evidence="1" type="ORF">A7K69_02300</name>
</gene>
<evidence type="ECO:0000313" key="1">
    <source>
        <dbReference type="EMBL" id="OAT74561.1"/>
    </source>
</evidence>
<evidence type="ECO:0000313" key="2">
    <source>
        <dbReference type="Proteomes" id="UP000078290"/>
    </source>
</evidence>
<comment type="caution">
    <text evidence="1">The sequence shown here is derived from an EMBL/GenBank/DDBJ whole genome shotgun (WGS) entry which is preliminary data.</text>
</comment>
<dbReference type="RefSeq" id="WP_064549876.1">
    <property type="nucleotide sequence ID" value="NZ_LXMA01000001.1"/>
</dbReference>
<dbReference type="Proteomes" id="UP000078290">
    <property type="component" value="Unassembled WGS sequence"/>
</dbReference>
<accession>A0A1B7KWY9</accession>
<dbReference type="AlphaFoldDB" id="A0A1B7KWY9"/>
<name>A0A1B7KWY9_PARTM</name>
<proteinExistence type="predicted"/>
<reference evidence="2" key="1">
    <citation type="submission" date="2016-05" db="EMBL/GenBank/DDBJ databases">
        <authorList>
            <person name="Wang W."/>
            <person name="Zhu L."/>
        </authorList>
    </citation>
    <scope>NUCLEOTIDE SEQUENCE [LARGE SCALE GENOMIC DNA]</scope>
    <source>
        <strain evidence="2">W-2</strain>
    </source>
</reference>
<protein>
    <submittedName>
        <fullName evidence="1">Uncharacterized protein</fullName>
    </submittedName>
</protein>
<dbReference type="OrthoDB" id="2113022at2"/>
<sequence>MRTVNIGGKDIGLKATPLALLFYKQAFGTDLVGDLVKMQELKKDLSKFDSVLFLQVTWAMAKAYAGLKEKFPDFENWLAELESFDLSDQDVLLAIMEEAEKGFFRRGAGRTKPTN</sequence>